<evidence type="ECO:0000256" key="5">
    <source>
        <dbReference type="ARBA" id="ARBA00022729"/>
    </source>
</evidence>
<accession>A0A0K1Q0E0</accession>
<feature type="compositionally biased region" description="Pro residues" evidence="8">
    <location>
        <begin position="420"/>
        <end position="442"/>
    </location>
</feature>
<keyword evidence="6" id="KW-0472">Membrane</keyword>
<dbReference type="GO" id="GO:0009279">
    <property type="term" value="C:cell outer membrane"/>
    <property type="evidence" value="ECO:0007669"/>
    <property type="project" value="UniProtKB-SubCell"/>
</dbReference>
<feature type="chain" id="PRO_5005466676" evidence="9">
    <location>
        <begin position="25"/>
        <end position="469"/>
    </location>
</feature>
<evidence type="ECO:0000256" key="7">
    <source>
        <dbReference type="ARBA" id="ARBA00023237"/>
    </source>
</evidence>
<dbReference type="Proteomes" id="UP000064967">
    <property type="component" value="Chromosome"/>
</dbReference>
<evidence type="ECO:0000256" key="8">
    <source>
        <dbReference type="SAM" id="MobiDB-lite"/>
    </source>
</evidence>
<keyword evidence="4" id="KW-0812">Transmembrane</keyword>
<feature type="signal peptide" evidence="9">
    <location>
        <begin position="1"/>
        <end position="24"/>
    </location>
</feature>
<evidence type="ECO:0000313" key="10">
    <source>
        <dbReference type="EMBL" id="AKU98879.1"/>
    </source>
</evidence>
<keyword evidence="7" id="KW-0998">Cell outer membrane</keyword>
<comment type="subcellular location">
    <subcellularLocation>
        <location evidence="1">Cell outer membrane</location>
        <topology evidence="1">Multi-pass membrane protein</topology>
    </subcellularLocation>
</comment>
<dbReference type="EMBL" id="CP012333">
    <property type="protein sequence ID" value="AKU98879.1"/>
    <property type="molecule type" value="Genomic_DNA"/>
</dbReference>
<dbReference type="STRING" id="1391654.AKJ09_05543"/>
<keyword evidence="5 9" id="KW-0732">Signal</keyword>
<comment type="similarity">
    <text evidence="2">Belongs to the OmpP1/FadL family.</text>
</comment>
<evidence type="ECO:0000256" key="6">
    <source>
        <dbReference type="ARBA" id="ARBA00023136"/>
    </source>
</evidence>
<dbReference type="KEGG" id="llu:AKJ09_05543"/>
<evidence type="ECO:0000256" key="9">
    <source>
        <dbReference type="SAM" id="SignalP"/>
    </source>
</evidence>
<dbReference type="GO" id="GO:0015483">
    <property type="term" value="F:long-chain fatty acid transporting porin activity"/>
    <property type="evidence" value="ECO:0007669"/>
    <property type="project" value="TreeGrafter"/>
</dbReference>
<reference evidence="10 11" key="1">
    <citation type="submission" date="2015-08" db="EMBL/GenBank/DDBJ databases">
        <authorList>
            <person name="Babu N.S."/>
            <person name="Beckwith C.J."/>
            <person name="Beseler K.G."/>
            <person name="Brison A."/>
            <person name="Carone J.V."/>
            <person name="Caskin T.P."/>
            <person name="Diamond M."/>
            <person name="Durham M.E."/>
            <person name="Foxe J.M."/>
            <person name="Go M."/>
            <person name="Henderson B.A."/>
            <person name="Jones I.B."/>
            <person name="McGettigan J.A."/>
            <person name="Micheletti S.J."/>
            <person name="Nasrallah M.E."/>
            <person name="Ortiz D."/>
            <person name="Piller C.R."/>
            <person name="Privatt S.R."/>
            <person name="Schneider S.L."/>
            <person name="Sharp S."/>
            <person name="Smith T.C."/>
            <person name="Stanton J.D."/>
            <person name="Ullery H.E."/>
            <person name="Wilson R.J."/>
            <person name="Serrano M.G."/>
            <person name="Buck G."/>
            <person name="Lee V."/>
            <person name="Wang Y."/>
            <person name="Carvalho R."/>
            <person name="Voegtly L."/>
            <person name="Shi R."/>
            <person name="Duckworth R."/>
            <person name="Johnson A."/>
            <person name="Loviza R."/>
            <person name="Walstead R."/>
            <person name="Shah Z."/>
            <person name="Kiflezghi M."/>
            <person name="Wade K."/>
            <person name="Ball S.L."/>
            <person name="Bradley K.W."/>
            <person name="Asai D.J."/>
            <person name="Bowman C.A."/>
            <person name="Russell D.A."/>
            <person name="Pope W.H."/>
            <person name="Jacobs-Sera D."/>
            <person name="Hendrix R.W."/>
            <person name="Hatfull G.F."/>
        </authorList>
    </citation>
    <scope>NUCLEOTIDE SEQUENCE [LARGE SCALE GENOMIC DNA]</scope>
    <source>
        <strain evidence="10 11">DSM 27648</strain>
    </source>
</reference>
<dbReference type="Gene3D" id="2.40.160.60">
    <property type="entry name" value="Outer membrane protein transport protein (OMPP1/FadL/TodX)"/>
    <property type="match status" value="1"/>
</dbReference>
<dbReference type="InterPro" id="IPR005017">
    <property type="entry name" value="OMPP1/FadL/TodX"/>
</dbReference>
<keyword evidence="3" id="KW-1134">Transmembrane beta strand</keyword>
<dbReference type="PANTHER" id="PTHR35093:SF8">
    <property type="entry name" value="OUTER MEMBRANE PROTEIN NMB0088-RELATED"/>
    <property type="match status" value="1"/>
</dbReference>
<organism evidence="10 11">
    <name type="scientific">Labilithrix luteola</name>
    <dbReference type="NCBI Taxonomy" id="1391654"/>
    <lineage>
        <taxon>Bacteria</taxon>
        <taxon>Pseudomonadati</taxon>
        <taxon>Myxococcota</taxon>
        <taxon>Polyangia</taxon>
        <taxon>Polyangiales</taxon>
        <taxon>Labilitrichaceae</taxon>
        <taxon>Labilithrix</taxon>
    </lineage>
</organism>
<name>A0A0K1Q0E0_9BACT</name>
<keyword evidence="11" id="KW-1185">Reference proteome</keyword>
<evidence type="ECO:0000256" key="3">
    <source>
        <dbReference type="ARBA" id="ARBA00022452"/>
    </source>
</evidence>
<dbReference type="Pfam" id="PF03349">
    <property type="entry name" value="Toluene_X"/>
    <property type="match status" value="1"/>
</dbReference>
<feature type="compositionally biased region" description="Pro residues" evidence="8">
    <location>
        <begin position="452"/>
        <end position="469"/>
    </location>
</feature>
<evidence type="ECO:0000256" key="4">
    <source>
        <dbReference type="ARBA" id="ARBA00022692"/>
    </source>
</evidence>
<evidence type="ECO:0000256" key="1">
    <source>
        <dbReference type="ARBA" id="ARBA00004571"/>
    </source>
</evidence>
<protein>
    <submittedName>
        <fullName evidence="10">Membrane protein involved in aromatic hydrocarbon degradation</fullName>
    </submittedName>
</protein>
<feature type="region of interest" description="Disordered" evidence="8">
    <location>
        <begin position="410"/>
        <end position="469"/>
    </location>
</feature>
<dbReference type="PANTHER" id="PTHR35093">
    <property type="entry name" value="OUTER MEMBRANE PROTEIN NMB0088-RELATED"/>
    <property type="match status" value="1"/>
</dbReference>
<dbReference type="SUPFAM" id="SSF56935">
    <property type="entry name" value="Porins"/>
    <property type="match status" value="1"/>
</dbReference>
<proteinExistence type="inferred from homology"/>
<gene>
    <name evidence="10" type="ORF">AKJ09_05543</name>
</gene>
<dbReference type="AlphaFoldDB" id="A0A0K1Q0E0"/>
<evidence type="ECO:0000256" key="2">
    <source>
        <dbReference type="ARBA" id="ARBA00008163"/>
    </source>
</evidence>
<sequence length="469" mass="50401">MKKRTLFVTSAVVFSMFVAAEAQAAGTAVDVNDARATGMASAVIANVDDSSGVFFNPAGIARGKGVIDARIGGTAIVPSFNYRSPSGNKTWVDFYIVPPPHVYFAYGITDWLTVGIGEFSPYGLRIKWPSDWDGRRLNQDVKLYTYYFNPTVTFRYGPVRIGGGFQLVRGTVELQRAISFGSSEGQIHLGAGAWGVGGNGGIQVDAIKQYLTLGFTYRSAVKLNFNDGNAHFSGVPIGFQSTLHDQKASTSLTQPDTFGVGVASRPIKRLLIEGDIVWYNWSQFRSIDINFPDDPTGTLSTHQATNWNNKVNYHLGGEGEIDDHWRVRAGALLDPSPAPKETLSPIIPDATRLNLAIGAGYVHELGFRVDAGYQFLVLFRKDTTFPAFPGDYGGFANLLGVTVGYQTPMEKKTEPSVPAVEPPPAAPTEPAPTPSGEPPPAGQVPGTTPIEPTTPPAPPTPPTRTTPNP</sequence>
<dbReference type="OrthoDB" id="9922at2"/>
<dbReference type="RefSeq" id="WP_146649976.1">
    <property type="nucleotide sequence ID" value="NZ_CP012333.1"/>
</dbReference>
<evidence type="ECO:0000313" key="11">
    <source>
        <dbReference type="Proteomes" id="UP000064967"/>
    </source>
</evidence>